<dbReference type="AlphaFoldDB" id="A0A3L6Q118"/>
<organism evidence="2 3">
    <name type="scientific">Panicum miliaceum</name>
    <name type="common">Proso millet</name>
    <name type="synonym">Broomcorn millet</name>
    <dbReference type="NCBI Taxonomy" id="4540"/>
    <lineage>
        <taxon>Eukaryota</taxon>
        <taxon>Viridiplantae</taxon>
        <taxon>Streptophyta</taxon>
        <taxon>Embryophyta</taxon>
        <taxon>Tracheophyta</taxon>
        <taxon>Spermatophyta</taxon>
        <taxon>Magnoliopsida</taxon>
        <taxon>Liliopsida</taxon>
        <taxon>Poales</taxon>
        <taxon>Poaceae</taxon>
        <taxon>PACMAD clade</taxon>
        <taxon>Panicoideae</taxon>
        <taxon>Panicodae</taxon>
        <taxon>Paniceae</taxon>
        <taxon>Panicinae</taxon>
        <taxon>Panicum</taxon>
        <taxon>Panicum sect. Panicum</taxon>
    </lineage>
</organism>
<sequence length="98" mass="10772">MAKAHVLVLPFPAQGQVTPLMELSHRLVDHGFKVTFIVTEVDQALVVADVNMGWSFEVARKFGIRAVSVWSAAMAALDLNLKIPKLIEDGLIDDKDQS</sequence>
<dbReference type="PANTHER" id="PTHR11926">
    <property type="entry name" value="GLUCOSYL/GLUCURONOSYL TRANSFERASES"/>
    <property type="match status" value="1"/>
</dbReference>
<name>A0A3L6Q118_PANMI</name>
<evidence type="ECO:0000313" key="3">
    <source>
        <dbReference type="Proteomes" id="UP000275267"/>
    </source>
</evidence>
<reference evidence="3" key="1">
    <citation type="journal article" date="2019" name="Nat. Commun.">
        <title>The genome of broomcorn millet.</title>
        <authorList>
            <person name="Zou C."/>
            <person name="Miki D."/>
            <person name="Li D."/>
            <person name="Tang Q."/>
            <person name="Xiao L."/>
            <person name="Rajput S."/>
            <person name="Deng P."/>
            <person name="Jia W."/>
            <person name="Huang R."/>
            <person name="Zhang M."/>
            <person name="Sun Y."/>
            <person name="Hu J."/>
            <person name="Fu X."/>
            <person name="Schnable P.S."/>
            <person name="Li F."/>
            <person name="Zhang H."/>
            <person name="Feng B."/>
            <person name="Zhu X."/>
            <person name="Liu R."/>
            <person name="Schnable J.C."/>
            <person name="Zhu J.-K."/>
            <person name="Zhang H."/>
        </authorList>
    </citation>
    <scope>NUCLEOTIDE SEQUENCE [LARGE SCALE GENOMIC DNA]</scope>
</reference>
<proteinExistence type="inferred from homology"/>
<keyword evidence="3" id="KW-1185">Reference proteome</keyword>
<dbReference type="OrthoDB" id="5835829at2759"/>
<dbReference type="GO" id="GO:0080043">
    <property type="term" value="F:quercetin 3-O-glucosyltransferase activity"/>
    <property type="evidence" value="ECO:0007669"/>
    <property type="project" value="TreeGrafter"/>
</dbReference>
<gene>
    <name evidence="2" type="ORF">C2845_PM17G06420</name>
</gene>
<dbReference type="Gene3D" id="3.40.50.2000">
    <property type="entry name" value="Glycogen Phosphorylase B"/>
    <property type="match status" value="2"/>
</dbReference>
<dbReference type="STRING" id="4540.A0A3L6Q118"/>
<dbReference type="PANTHER" id="PTHR11926:SF1412">
    <property type="entry name" value="UDP-GLYCOSYLTRANSFERASE 83A1-LIKE"/>
    <property type="match status" value="1"/>
</dbReference>
<evidence type="ECO:0000313" key="2">
    <source>
        <dbReference type="EMBL" id="RLM69675.1"/>
    </source>
</evidence>
<accession>A0A3L6Q118</accession>
<protein>
    <submittedName>
        <fullName evidence="2">Glucosyl transferase</fullName>
    </submittedName>
</protein>
<comment type="similarity">
    <text evidence="1">Belongs to the UDP-glycosyltransferase family.</text>
</comment>
<dbReference type="EMBL" id="PQIB02000014">
    <property type="protein sequence ID" value="RLM69675.1"/>
    <property type="molecule type" value="Genomic_DNA"/>
</dbReference>
<dbReference type="SUPFAM" id="SSF53756">
    <property type="entry name" value="UDP-Glycosyltransferase/glycogen phosphorylase"/>
    <property type="match status" value="1"/>
</dbReference>
<keyword evidence="2" id="KW-0808">Transferase</keyword>
<dbReference type="GO" id="GO:0080044">
    <property type="term" value="F:quercetin 7-O-glucosyltransferase activity"/>
    <property type="evidence" value="ECO:0007669"/>
    <property type="project" value="TreeGrafter"/>
</dbReference>
<dbReference type="Proteomes" id="UP000275267">
    <property type="component" value="Unassembled WGS sequence"/>
</dbReference>
<evidence type="ECO:0000256" key="1">
    <source>
        <dbReference type="ARBA" id="ARBA00009995"/>
    </source>
</evidence>
<comment type="caution">
    <text evidence="2">The sequence shown here is derived from an EMBL/GenBank/DDBJ whole genome shotgun (WGS) entry which is preliminary data.</text>
</comment>